<feature type="transmembrane region" description="Helical" evidence="6">
    <location>
        <begin position="141"/>
        <end position="158"/>
    </location>
</feature>
<keyword evidence="5 6" id="KW-0472">Membrane</keyword>
<comment type="caution">
    <text evidence="8">The sequence shown here is derived from an EMBL/GenBank/DDBJ whole genome shotgun (WGS) entry which is preliminary data.</text>
</comment>
<reference evidence="8 9" key="1">
    <citation type="submission" date="2018-03" db="EMBL/GenBank/DDBJ databases">
        <title>The draft genome of Zobellella sp. 59N8.</title>
        <authorList>
            <person name="Liu L."/>
            <person name="Li L."/>
            <person name="Zhang X."/>
            <person name="Liang L."/>
            <person name="Wang T."/>
        </authorList>
    </citation>
    <scope>NUCLEOTIDE SEQUENCE [LARGE SCALE GENOMIC DNA]</scope>
    <source>
        <strain evidence="8 9">59N8</strain>
    </source>
</reference>
<feature type="transmembrane region" description="Helical" evidence="6">
    <location>
        <begin position="21"/>
        <end position="39"/>
    </location>
</feature>
<feature type="transmembrane region" description="Helical" evidence="6">
    <location>
        <begin position="228"/>
        <end position="251"/>
    </location>
</feature>
<protein>
    <submittedName>
        <fullName evidence="8">EamA family transporter</fullName>
    </submittedName>
</protein>
<dbReference type="GO" id="GO:0016020">
    <property type="term" value="C:membrane"/>
    <property type="evidence" value="ECO:0007669"/>
    <property type="project" value="UniProtKB-SubCell"/>
</dbReference>
<evidence type="ECO:0000256" key="5">
    <source>
        <dbReference type="ARBA" id="ARBA00023136"/>
    </source>
</evidence>
<feature type="transmembrane region" description="Helical" evidence="6">
    <location>
        <begin position="114"/>
        <end position="132"/>
    </location>
</feature>
<keyword evidence="4 6" id="KW-1133">Transmembrane helix</keyword>
<sequence>MSHATLTQVVPLNANAAQRGLGYLAAAGTVLIWSVYFLSLRLGALSSLGPLDITLFRYAVPGLVLLPLLLARRARIRAVNPLWLLGMVLGAGLPFFLLSVLGMGLAPVVQGSTLIPGTAPLFVSLLAAWVFGQRVPAWRRLGLATVLAGVLCLLWQGMNESGELGLGQLLFLLCSLLWALFTICVRQSGLRPLEVAAVVTVPNGALVVAWLLFGQTPLTLGQVPMQEWLAQLLVQGLVVGLGAGFLFGYAIGRLGAEISAAIGSLTPVCATLLAWCWLGEQITPLTGLGLGLVTLGVIGASGLVSREGRARQENG</sequence>
<dbReference type="SUPFAM" id="SSF103481">
    <property type="entry name" value="Multidrug resistance efflux transporter EmrE"/>
    <property type="match status" value="2"/>
</dbReference>
<comment type="subcellular location">
    <subcellularLocation>
        <location evidence="1">Membrane</location>
        <topology evidence="1">Multi-pass membrane protein</topology>
    </subcellularLocation>
</comment>
<feature type="transmembrane region" description="Helical" evidence="6">
    <location>
        <begin position="195"/>
        <end position="213"/>
    </location>
</feature>
<keyword evidence="3 6" id="KW-0812">Transmembrane</keyword>
<feature type="transmembrane region" description="Helical" evidence="6">
    <location>
        <begin position="82"/>
        <end position="108"/>
    </location>
</feature>
<dbReference type="EMBL" id="PXYG01000012">
    <property type="protein sequence ID" value="PSJ41215.1"/>
    <property type="molecule type" value="Genomic_DNA"/>
</dbReference>
<accession>A0A2P7QTD2</accession>
<feature type="domain" description="EamA" evidence="7">
    <location>
        <begin position="166"/>
        <end position="300"/>
    </location>
</feature>
<name>A0A2P7QTD2_9GAMM</name>
<dbReference type="AlphaFoldDB" id="A0A2P7QTD2"/>
<evidence type="ECO:0000313" key="9">
    <source>
        <dbReference type="Proteomes" id="UP000240243"/>
    </source>
</evidence>
<dbReference type="Proteomes" id="UP000240243">
    <property type="component" value="Unassembled WGS sequence"/>
</dbReference>
<evidence type="ECO:0000256" key="2">
    <source>
        <dbReference type="ARBA" id="ARBA00007362"/>
    </source>
</evidence>
<feature type="domain" description="EamA" evidence="7">
    <location>
        <begin position="21"/>
        <end position="154"/>
    </location>
</feature>
<gene>
    <name evidence="8" type="ORF">C7H85_18570</name>
</gene>
<dbReference type="PANTHER" id="PTHR32322">
    <property type="entry name" value="INNER MEMBRANE TRANSPORTER"/>
    <property type="match status" value="1"/>
</dbReference>
<dbReference type="InterPro" id="IPR037185">
    <property type="entry name" value="EmrE-like"/>
</dbReference>
<dbReference type="RefSeq" id="WP_106731204.1">
    <property type="nucleotide sequence ID" value="NZ_PXYG01000012.1"/>
</dbReference>
<dbReference type="Pfam" id="PF00892">
    <property type="entry name" value="EamA"/>
    <property type="match status" value="2"/>
</dbReference>
<dbReference type="InterPro" id="IPR000620">
    <property type="entry name" value="EamA_dom"/>
</dbReference>
<feature type="transmembrane region" description="Helical" evidence="6">
    <location>
        <begin position="51"/>
        <end position="70"/>
    </location>
</feature>
<evidence type="ECO:0000256" key="6">
    <source>
        <dbReference type="SAM" id="Phobius"/>
    </source>
</evidence>
<feature type="transmembrane region" description="Helical" evidence="6">
    <location>
        <begin position="284"/>
        <end position="304"/>
    </location>
</feature>
<evidence type="ECO:0000256" key="1">
    <source>
        <dbReference type="ARBA" id="ARBA00004141"/>
    </source>
</evidence>
<evidence type="ECO:0000259" key="7">
    <source>
        <dbReference type="Pfam" id="PF00892"/>
    </source>
</evidence>
<comment type="similarity">
    <text evidence="2">Belongs to the EamA transporter family.</text>
</comment>
<evidence type="ECO:0000256" key="4">
    <source>
        <dbReference type="ARBA" id="ARBA00022989"/>
    </source>
</evidence>
<evidence type="ECO:0000313" key="8">
    <source>
        <dbReference type="EMBL" id="PSJ41215.1"/>
    </source>
</evidence>
<proteinExistence type="inferred from homology"/>
<dbReference type="OrthoDB" id="8162550at2"/>
<feature type="transmembrane region" description="Helical" evidence="6">
    <location>
        <begin position="258"/>
        <end position="278"/>
    </location>
</feature>
<evidence type="ECO:0000256" key="3">
    <source>
        <dbReference type="ARBA" id="ARBA00022692"/>
    </source>
</evidence>
<keyword evidence="9" id="KW-1185">Reference proteome</keyword>
<dbReference type="PANTHER" id="PTHR32322:SF2">
    <property type="entry name" value="EAMA DOMAIN-CONTAINING PROTEIN"/>
    <property type="match status" value="1"/>
</dbReference>
<dbReference type="InterPro" id="IPR050638">
    <property type="entry name" value="AA-Vitamin_Transporters"/>
</dbReference>
<feature type="transmembrane region" description="Helical" evidence="6">
    <location>
        <begin position="164"/>
        <end position="183"/>
    </location>
</feature>
<organism evidence="8 9">
    <name type="scientific">Zobellella endophytica</name>
    <dbReference type="NCBI Taxonomy" id="2116700"/>
    <lineage>
        <taxon>Bacteria</taxon>
        <taxon>Pseudomonadati</taxon>
        <taxon>Pseudomonadota</taxon>
        <taxon>Gammaproteobacteria</taxon>
        <taxon>Aeromonadales</taxon>
        <taxon>Aeromonadaceae</taxon>
        <taxon>Zobellella</taxon>
    </lineage>
</organism>